<dbReference type="EMBL" id="JBHSKF010000017">
    <property type="protein sequence ID" value="MFC5290596.1"/>
    <property type="molecule type" value="Genomic_DNA"/>
</dbReference>
<keyword evidence="2" id="KW-1185">Reference proteome</keyword>
<gene>
    <name evidence="1" type="ORF">ACFPM7_26375</name>
</gene>
<evidence type="ECO:0000313" key="2">
    <source>
        <dbReference type="Proteomes" id="UP001596157"/>
    </source>
</evidence>
<comment type="caution">
    <text evidence="1">The sequence shown here is derived from an EMBL/GenBank/DDBJ whole genome shotgun (WGS) entry which is preliminary data.</text>
</comment>
<organism evidence="1 2">
    <name type="scientific">Actinokineospora guangxiensis</name>
    <dbReference type="NCBI Taxonomy" id="1490288"/>
    <lineage>
        <taxon>Bacteria</taxon>
        <taxon>Bacillati</taxon>
        <taxon>Actinomycetota</taxon>
        <taxon>Actinomycetes</taxon>
        <taxon>Pseudonocardiales</taxon>
        <taxon>Pseudonocardiaceae</taxon>
        <taxon>Actinokineospora</taxon>
    </lineage>
</organism>
<protein>
    <recommendedName>
        <fullName evidence="3">Right handed beta helix domain-containing protein</fullName>
    </recommendedName>
</protein>
<proteinExistence type="predicted"/>
<dbReference type="Proteomes" id="UP001596157">
    <property type="component" value="Unassembled WGS sequence"/>
</dbReference>
<dbReference type="SUPFAM" id="SSF51126">
    <property type="entry name" value="Pectin lyase-like"/>
    <property type="match status" value="1"/>
</dbReference>
<dbReference type="Gene3D" id="2.160.20.10">
    <property type="entry name" value="Single-stranded right-handed beta-helix, Pectin lyase-like"/>
    <property type="match status" value="1"/>
</dbReference>
<name>A0ABW0EWN8_9PSEU</name>
<evidence type="ECO:0000313" key="1">
    <source>
        <dbReference type="EMBL" id="MFC5290596.1"/>
    </source>
</evidence>
<accession>A0ABW0EWN8</accession>
<reference evidence="2" key="1">
    <citation type="journal article" date="2019" name="Int. J. Syst. Evol. Microbiol.">
        <title>The Global Catalogue of Microorganisms (GCM) 10K type strain sequencing project: providing services to taxonomists for standard genome sequencing and annotation.</title>
        <authorList>
            <consortium name="The Broad Institute Genomics Platform"/>
            <consortium name="The Broad Institute Genome Sequencing Center for Infectious Disease"/>
            <person name="Wu L."/>
            <person name="Ma J."/>
        </authorList>
    </citation>
    <scope>NUCLEOTIDE SEQUENCE [LARGE SCALE GENOMIC DNA]</scope>
    <source>
        <strain evidence="2">CCUG 59778</strain>
    </source>
</reference>
<dbReference type="InterPro" id="IPR012334">
    <property type="entry name" value="Pectin_lyas_fold"/>
</dbReference>
<dbReference type="RefSeq" id="WP_378250515.1">
    <property type="nucleotide sequence ID" value="NZ_JBHSKF010000017.1"/>
</dbReference>
<evidence type="ECO:0008006" key="3">
    <source>
        <dbReference type="Google" id="ProtNLM"/>
    </source>
</evidence>
<sequence>MNGGVLVEGNYFEGVDEPTLVGYAGSDPGTLVQRNNVFVSSGSPESAGSVNSIPYSYSLQSAANAKSSVQLGAGAR</sequence>
<dbReference type="InterPro" id="IPR011050">
    <property type="entry name" value="Pectin_lyase_fold/virulence"/>
</dbReference>